<protein>
    <recommendedName>
        <fullName evidence="3">Abortive infection protein</fullName>
    </recommendedName>
</protein>
<evidence type="ECO:0000313" key="2">
    <source>
        <dbReference type="Proteomes" id="UP000605992"/>
    </source>
</evidence>
<evidence type="ECO:0008006" key="3">
    <source>
        <dbReference type="Google" id="ProtNLM"/>
    </source>
</evidence>
<evidence type="ECO:0000313" key="1">
    <source>
        <dbReference type="EMBL" id="GII54051.1"/>
    </source>
</evidence>
<name>A0A8J3XVU7_9ACTN</name>
<dbReference type="Proteomes" id="UP000605992">
    <property type="component" value="Unassembled WGS sequence"/>
</dbReference>
<dbReference type="SUPFAM" id="SSF51445">
    <property type="entry name" value="(Trans)glycosidases"/>
    <property type="match status" value="1"/>
</dbReference>
<dbReference type="EMBL" id="BOOR01000012">
    <property type="protein sequence ID" value="GII54051.1"/>
    <property type="molecule type" value="Genomic_DNA"/>
</dbReference>
<comment type="caution">
    <text evidence="1">The sequence shown here is derived from an EMBL/GenBank/DDBJ whole genome shotgun (WGS) entry which is preliminary data.</text>
</comment>
<dbReference type="AlphaFoldDB" id="A0A8J3XVU7"/>
<reference evidence="1" key="1">
    <citation type="submission" date="2021-01" db="EMBL/GenBank/DDBJ databases">
        <title>Whole genome shotgun sequence of Planotetraspora thailandica NBRC 104271.</title>
        <authorList>
            <person name="Komaki H."/>
            <person name="Tamura T."/>
        </authorList>
    </citation>
    <scope>NUCLEOTIDE SEQUENCE</scope>
    <source>
        <strain evidence="1">NBRC 104271</strain>
    </source>
</reference>
<organism evidence="1 2">
    <name type="scientific">Planotetraspora thailandica</name>
    <dbReference type="NCBI Taxonomy" id="487172"/>
    <lineage>
        <taxon>Bacteria</taxon>
        <taxon>Bacillati</taxon>
        <taxon>Actinomycetota</taxon>
        <taxon>Actinomycetes</taxon>
        <taxon>Streptosporangiales</taxon>
        <taxon>Streptosporangiaceae</taxon>
        <taxon>Planotetraspora</taxon>
    </lineage>
</organism>
<gene>
    <name evidence="1" type="ORF">Pth03_24400</name>
</gene>
<sequence length="353" mass="38267">MRKAINYDVGMRATPDWPSRPVFDPAAVREEMRVIRHDLGCTAVRIFGEDLGRLTTAAESALDEGLEVWFSPDLHNSRPRAWLAALADAADAAERLRSRGPVVFVVGRELTFFMRGLVLGRDAPARMRTFTSVPRLLANLLVRGSFNRRLGAFLSRAVPVVRTRFRGPVTYAAGSWEQVDWAPFDIVSADLYRDAAAAAGFRDTIRACFSPGKPVAITEFGCCTYRGAAARGGMGWAVVDRTATPPRLKERLVRDEEGQAAEVTGLMDVFAAEGADVAFLFTFASYSYPHSPDPALDLDLAAYGIVSCLPDGSWRPKKAFHAFAAWPAGNLSQVADASERATGTGAPGPPVTT</sequence>
<accession>A0A8J3XVU7</accession>
<dbReference type="Gene3D" id="3.20.20.80">
    <property type="entry name" value="Glycosidases"/>
    <property type="match status" value="1"/>
</dbReference>
<dbReference type="RefSeq" id="WP_203944261.1">
    <property type="nucleotide sequence ID" value="NZ_BOOR01000012.1"/>
</dbReference>
<keyword evidence="2" id="KW-1185">Reference proteome</keyword>
<proteinExistence type="predicted"/>
<dbReference type="InterPro" id="IPR017853">
    <property type="entry name" value="GH"/>
</dbReference>